<evidence type="ECO:0000313" key="1">
    <source>
        <dbReference type="EMBL" id="AEI13414.1"/>
    </source>
</evidence>
<dbReference type="eggNOG" id="ENOG5033IRT">
    <property type="taxonomic scope" value="Bacteria"/>
</dbReference>
<dbReference type="RefSeq" id="WP_013884931.1">
    <property type="nucleotide sequence ID" value="NC_015671.1"/>
</dbReference>
<organism evidence="1 2">
    <name type="scientific">Cellulomonas gilvus (strain ATCC 13127 / NRRL B-14078)</name>
    <name type="common">Cellvibrio gilvus</name>
    <dbReference type="NCBI Taxonomy" id="593907"/>
    <lineage>
        <taxon>Bacteria</taxon>
        <taxon>Bacillati</taxon>
        <taxon>Actinomycetota</taxon>
        <taxon>Actinomycetes</taxon>
        <taxon>Micrococcales</taxon>
        <taxon>Cellulomonadaceae</taxon>
        <taxon>Cellulomonas</taxon>
    </lineage>
</organism>
<evidence type="ECO:0008006" key="3">
    <source>
        <dbReference type="Google" id="ProtNLM"/>
    </source>
</evidence>
<dbReference type="KEGG" id="cga:Celgi_2921"/>
<accession>F8A5X4</accession>
<dbReference type="HOGENOM" id="CLU_1608696_0_0_11"/>
<dbReference type="OrthoDB" id="6961985at2"/>
<dbReference type="AlphaFoldDB" id="F8A5X4"/>
<sequence length="155" mass="17523">MTAAEKFSTHSGPAWREKANFVINAKLPEEGRFEQLWARQVSEDTFELCCIPFFLYDVALGDVVQTREAHGRRYVLDTVVQPSGHYVFRAYFGRSAHPREEIVERLTELGAVVEWSSATLLAIDALDLDHAQQIADFLQMRAGLGQLMFETGKTS</sequence>
<dbReference type="Proteomes" id="UP000000485">
    <property type="component" value="Chromosome"/>
</dbReference>
<gene>
    <name evidence="1" type="ordered locus">Celgi_2921</name>
</gene>
<dbReference type="Pfam" id="PF14085">
    <property type="entry name" value="DUF4265"/>
    <property type="match status" value="1"/>
</dbReference>
<evidence type="ECO:0000313" key="2">
    <source>
        <dbReference type="Proteomes" id="UP000000485"/>
    </source>
</evidence>
<protein>
    <recommendedName>
        <fullName evidence="3">DUF4265 domain-containing protein</fullName>
    </recommendedName>
</protein>
<keyword evidence="2" id="KW-1185">Reference proteome</keyword>
<name>F8A5X4_CELGA</name>
<dbReference type="STRING" id="593907.Celgi_2921"/>
<dbReference type="InterPro" id="IPR025361">
    <property type="entry name" value="DUF4265"/>
</dbReference>
<proteinExistence type="predicted"/>
<dbReference type="EMBL" id="CP002665">
    <property type="protein sequence ID" value="AEI13414.1"/>
    <property type="molecule type" value="Genomic_DNA"/>
</dbReference>
<reference evidence="2" key="1">
    <citation type="submission" date="2011-04" db="EMBL/GenBank/DDBJ databases">
        <title>Complete sequence of Cellvibrio gilvus ATCC 13127.</title>
        <authorList>
            <person name="Lucas S."/>
            <person name="Han J."/>
            <person name="Lapidus A."/>
            <person name="Cheng J.-F."/>
            <person name="Goodwin L."/>
            <person name="Pitluck S."/>
            <person name="Peters L."/>
            <person name="Munk A."/>
            <person name="Detter J.C."/>
            <person name="Han C."/>
            <person name="Tapia R."/>
            <person name="Land M."/>
            <person name="Hauser L."/>
            <person name="Kyrpides N."/>
            <person name="Ivanova N."/>
            <person name="Ovchinnikova G."/>
            <person name="Pagani I."/>
            <person name="Mead D."/>
            <person name="Brumm P."/>
            <person name="Woyke T."/>
        </authorList>
    </citation>
    <scope>NUCLEOTIDE SEQUENCE [LARGE SCALE GENOMIC DNA]</scope>
    <source>
        <strain evidence="2">ATCC 13127 / NRRL B-14078</strain>
    </source>
</reference>